<keyword evidence="2" id="KW-1003">Cell membrane</keyword>
<protein>
    <submittedName>
        <fullName evidence="7">Oxaloacetate decarboxylase, gamma chain</fullName>
    </submittedName>
</protein>
<comment type="subcellular location">
    <subcellularLocation>
        <location evidence="1">Cell membrane</location>
    </subcellularLocation>
</comment>
<reference evidence="8" key="1">
    <citation type="submission" date="2016-12" db="EMBL/GenBank/DDBJ databases">
        <authorList>
            <person name="Varghese N."/>
            <person name="Submissions S."/>
        </authorList>
    </citation>
    <scope>NUCLEOTIDE SEQUENCE [LARGE SCALE GENOMIC DNA]</scope>
    <source>
        <strain evidence="8">DSM 13020</strain>
    </source>
</reference>
<dbReference type="OrthoDB" id="48293at2"/>
<feature type="transmembrane region" description="Helical" evidence="6">
    <location>
        <begin position="6"/>
        <end position="26"/>
    </location>
</feature>
<evidence type="ECO:0000256" key="6">
    <source>
        <dbReference type="SAM" id="Phobius"/>
    </source>
</evidence>
<dbReference type="InterPro" id="IPR005899">
    <property type="entry name" value="Na_pump_deCOase"/>
</dbReference>
<dbReference type="GO" id="GO:0036376">
    <property type="term" value="P:sodium ion export across plasma membrane"/>
    <property type="evidence" value="ECO:0007669"/>
    <property type="project" value="InterPro"/>
</dbReference>
<dbReference type="Pfam" id="PF04277">
    <property type="entry name" value="OAD_gamma"/>
    <property type="match status" value="1"/>
</dbReference>
<organism evidence="7 8">
    <name type="scientific">Fervidobacterium gondwanense DSM 13020</name>
    <dbReference type="NCBI Taxonomy" id="1121883"/>
    <lineage>
        <taxon>Bacteria</taxon>
        <taxon>Thermotogati</taxon>
        <taxon>Thermotogota</taxon>
        <taxon>Thermotogae</taxon>
        <taxon>Thermotogales</taxon>
        <taxon>Fervidobacteriaceae</taxon>
        <taxon>Fervidobacterium</taxon>
    </lineage>
</organism>
<dbReference type="Proteomes" id="UP000184207">
    <property type="component" value="Unassembled WGS sequence"/>
</dbReference>
<dbReference type="GO" id="GO:0015081">
    <property type="term" value="F:sodium ion transmembrane transporter activity"/>
    <property type="evidence" value="ECO:0007669"/>
    <property type="project" value="InterPro"/>
</dbReference>
<evidence type="ECO:0000256" key="1">
    <source>
        <dbReference type="ARBA" id="ARBA00004236"/>
    </source>
</evidence>
<evidence type="ECO:0000256" key="4">
    <source>
        <dbReference type="ARBA" id="ARBA00022989"/>
    </source>
</evidence>
<dbReference type="AlphaFoldDB" id="A0A1M7SQE5"/>
<name>A0A1M7SQE5_FERGO</name>
<keyword evidence="5 6" id="KW-0472">Membrane</keyword>
<sequence>MPQELVVMIVGVTAVFAIFVVLYFVFKLMELFGVSKNKKVKLPSQEPREAVETATKKTDEGKKLFSEAKISEALDNLDNTEEIAAIFAAIYATIGTNVVVRSIRPVSKGESKVRHKGIRGWDEWRTYGWRGGNR</sequence>
<accession>A0A1M7SQE5</accession>
<proteinExistence type="predicted"/>
<evidence type="ECO:0000256" key="2">
    <source>
        <dbReference type="ARBA" id="ARBA00022475"/>
    </source>
</evidence>
<evidence type="ECO:0000256" key="5">
    <source>
        <dbReference type="ARBA" id="ARBA00023136"/>
    </source>
</evidence>
<gene>
    <name evidence="7" type="ORF">SAMN02745226_01136</name>
</gene>
<dbReference type="RefSeq" id="WP_072759292.1">
    <property type="nucleotide sequence ID" value="NZ_FRDJ01000005.1"/>
</dbReference>
<evidence type="ECO:0000313" key="7">
    <source>
        <dbReference type="EMBL" id="SHN60686.1"/>
    </source>
</evidence>
<keyword evidence="3 6" id="KW-0812">Transmembrane</keyword>
<dbReference type="GO" id="GO:0005886">
    <property type="term" value="C:plasma membrane"/>
    <property type="evidence" value="ECO:0007669"/>
    <property type="project" value="UniProtKB-SubCell"/>
</dbReference>
<evidence type="ECO:0000256" key="3">
    <source>
        <dbReference type="ARBA" id="ARBA00022692"/>
    </source>
</evidence>
<dbReference type="STRING" id="1121883.SAMN02745226_01136"/>
<evidence type="ECO:0000313" key="8">
    <source>
        <dbReference type="Proteomes" id="UP000184207"/>
    </source>
</evidence>
<dbReference type="EMBL" id="FRDJ01000005">
    <property type="protein sequence ID" value="SHN60686.1"/>
    <property type="molecule type" value="Genomic_DNA"/>
</dbReference>
<keyword evidence="8" id="KW-1185">Reference proteome</keyword>
<keyword evidence="4 6" id="KW-1133">Transmembrane helix</keyword>